<accession>A0A9D4FBC5</accession>
<reference evidence="1" key="1">
    <citation type="journal article" date="2019" name="bioRxiv">
        <title>The Genome of the Zebra Mussel, Dreissena polymorpha: A Resource for Invasive Species Research.</title>
        <authorList>
            <person name="McCartney M.A."/>
            <person name="Auch B."/>
            <person name="Kono T."/>
            <person name="Mallez S."/>
            <person name="Zhang Y."/>
            <person name="Obille A."/>
            <person name="Becker A."/>
            <person name="Abrahante J.E."/>
            <person name="Garbe J."/>
            <person name="Badalamenti J.P."/>
            <person name="Herman A."/>
            <person name="Mangelson H."/>
            <person name="Liachko I."/>
            <person name="Sullivan S."/>
            <person name="Sone E.D."/>
            <person name="Koren S."/>
            <person name="Silverstein K.A.T."/>
            <person name="Beckman K.B."/>
            <person name="Gohl D.M."/>
        </authorList>
    </citation>
    <scope>NUCLEOTIDE SEQUENCE</scope>
    <source>
        <strain evidence="1">Duluth1</strain>
        <tissue evidence="1">Whole animal</tissue>
    </source>
</reference>
<evidence type="ECO:0000313" key="2">
    <source>
        <dbReference type="Proteomes" id="UP000828390"/>
    </source>
</evidence>
<gene>
    <name evidence="1" type="ORF">DPMN_148176</name>
</gene>
<keyword evidence="2" id="KW-1185">Reference proteome</keyword>
<sequence>MGVKSSRAGNRVEPTTFRKPQRSLTIQTKLSNSTYRSKSRIPFFAKLCRLQQTFHILYDKGTWVEVELSPFCLALKTATCACEMGEMEAILCLLEFYQ</sequence>
<dbReference type="Proteomes" id="UP000828390">
    <property type="component" value="Unassembled WGS sequence"/>
</dbReference>
<protein>
    <submittedName>
        <fullName evidence="1">Uncharacterized protein</fullName>
    </submittedName>
</protein>
<evidence type="ECO:0000313" key="1">
    <source>
        <dbReference type="EMBL" id="KAH3794639.1"/>
    </source>
</evidence>
<proteinExistence type="predicted"/>
<dbReference type="AlphaFoldDB" id="A0A9D4FBC5"/>
<name>A0A9D4FBC5_DREPO</name>
<reference evidence="1" key="2">
    <citation type="submission" date="2020-11" db="EMBL/GenBank/DDBJ databases">
        <authorList>
            <person name="McCartney M.A."/>
            <person name="Auch B."/>
            <person name="Kono T."/>
            <person name="Mallez S."/>
            <person name="Becker A."/>
            <person name="Gohl D.M."/>
            <person name="Silverstein K.A.T."/>
            <person name="Koren S."/>
            <person name="Bechman K.B."/>
            <person name="Herman A."/>
            <person name="Abrahante J.E."/>
            <person name="Garbe J."/>
        </authorList>
    </citation>
    <scope>NUCLEOTIDE SEQUENCE</scope>
    <source>
        <strain evidence="1">Duluth1</strain>
        <tissue evidence="1">Whole animal</tissue>
    </source>
</reference>
<comment type="caution">
    <text evidence="1">The sequence shown here is derived from an EMBL/GenBank/DDBJ whole genome shotgun (WGS) entry which is preliminary data.</text>
</comment>
<dbReference type="EMBL" id="JAIWYP010000007">
    <property type="protein sequence ID" value="KAH3794639.1"/>
    <property type="molecule type" value="Genomic_DNA"/>
</dbReference>
<organism evidence="1 2">
    <name type="scientific">Dreissena polymorpha</name>
    <name type="common">Zebra mussel</name>
    <name type="synonym">Mytilus polymorpha</name>
    <dbReference type="NCBI Taxonomy" id="45954"/>
    <lineage>
        <taxon>Eukaryota</taxon>
        <taxon>Metazoa</taxon>
        <taxon>Spiralia</taxon>
        <taxon>Lophotrochozoa</taxon>
        <taxon>Mollusca</taxon>
        <taxon>Bivalvia</taxon>
        <taxon>Autobranchia</taxon>
        <taxon>Heteroconchia</taxon>
        <taxon>Euheterodonta</taxon>
        <taxon>Imparidentia</taxon>
        <taxon>Neoheterodontei</taxon>
        <taxon>Myida</taxon>
        <taxon>Dreissenoidea</taxon>
        <taxon>Dreissenidae</taxon>
        <taxon>Dreissena</taxon>
    </lineage>
</organism>